<evidence type="ECO:0000256" key="6">
    <source>
        <dbReference type="ARBA" id="ARBA00022475"/>
    </source>
</evidence>
<evidence type="ECO:0000256" key="7">
    <source>
        <dbReference type="ARBA" id="ARBA00022512"/>
    </source>
</evidence>
<dbReference type="GO" id="GO:0005886">
    <property type="term" value="C:plasma membrane"/>
    <property type="evidence" value="ECO:0007669"/>
    <property type="project" value="UniProtKB-SubCell"/>
</dbReference>
<dbReference type="Gene3D" id="3.20.20.80">
    <property type="entry name" value="Glycosidases"/>
    <property type="match status" value="2"/>
</dbReference>
<comment type="function">
    <text evidence="16">Glucanases play a role in cell expansion during growth, in cell-cell fusion during mating, and in spore release during sporulation. This enzyme may be involved in beta-glucan degradation. Active on laminarin and lichenan.</text>
</comment>
<dbReference type="GO" id="GO:0005576">
    <property type="term" value="C:extracellular region"/>
    <property type="evidence" value="ECO:0007669"/>
    <property type="project" value="TreeGrafter"/>
</dbReference>
<dbReference type="SUPFAM" id="SSF51445">
    <property type="entry name" value="(Trans)glycosidases"/>
    <property type="match status" value="1"/>
</dbReference>
<evidence type="ECO:0000313" key="21">
    <source>
        <dbReference type="EMBL" id="CEP08397.1"/>
    </source>
</evidence>
<keyword evidence="10" id="KW-0378">Hydrolase</keyword>
<evidence type="ECO:0000256" key="12">
    <source>
        <dbReference type="ARBA" id="ARBA00023180"/>
    </source>
</evidence>
<dbReference type="OrthoDB" id="77201at2759"/>
<evidence type="ECO:0000256" key="1">
    <source>
        <dbReference type="ARBA" id="ARBA00000382"/>
    </source>
</evidence>
<comment type="similarity">
    <text evidence="4 19">Belongs to the glycosyl hydrolase 17 family.</text>
</comment>
<keyword evidence="11" id="KW-0472">Membrane</keyword>
<keyword evidence="13" id="KW-0119">Carbohydrate metabolism</keyword>
<proteinExistence type="inferred from homology"/>
<evidence type="ECO:0000256" key="19">
    <source>
        <dbReference type="RuleBase" id="RU004335"/>
    </source>
</evidence>
<dbReference type="PANTHER" id="PTHR16631:SF17">
    <property type="entry name" value="GLUCAN ENDO-1,3-BETA-GLUCOSIDASE BTGC"/>
    <property type="match status" value="1"/>
</dbReference>
<accession>A0A0B7MTG0</accession>
<dbReference type="InterPro" id="IPR017853">
    <property type="entry name" value="GH"/>
</dbReference>
<dbReference type="AlphaFoldDB" id="A0A0B7MTG0"/>
<dbReference type="Pfam" id="PF00332">
    <property type="entry name" value="Glyco_hydro_17"/>
    <property type="match status" value="1"/>
</dbReference>
<dbReference type="EMBL" id="LN719426">
    <property type="protein sequence ID" value="CEP08397.1"/>
    <property type="molecule type" value="Genomic_DNA"/>
</dbReference>
<keyword evidence="9 20" id="KW-0732">Signal</keyword>
<evidence type="ECO:0000256" key="18">
    <source>
        <dbReference type="ARBA" id="ARBA00043078"/>
    </source>
</evidence>
<evidence type="ECO:0000256" key="10">
    <source>
        <dbReference type="ARBA" id="ARBA00022801"/>
    </source>
</evidence>
<dbReference type="Proteomes" id="UP000054107">
    <property type="component" value="Unassembled WGS sequence"/>
</dbReference>
<feature type="signal peptide" evidence="20">
    <location>
        <begin position="1"/>
        <end position="18"/>
    </location>
</feature>
<evidence type="ECO:0000256" key="5">
    <source>
        <dbReference type="ARBA" id="ARBA00012780"/>
    </source>
</evidence>
<keyword evidence="15" id="KW-0624">Polysaccharide degradation</keyword>
<evidence type="ECO:0000256" key="15">
    <source>
        <dbReference type="ARBA" id="ARBA00023326"/>
    </source>
</evidence>
<dbReference type="EC" id="3.2.1.39" evidence="5"/>
<dbReference type="GO" id="GO:0000272">
    <property type="term" value="P:polysaccharide catabolic process"/>
    <property type="evidence" value="ECO:0007669"/>
    <property type="project" value="UniProtKB-KW"/>
</dbReference>
<protein>
    <recommendedName>
        <fullName evidence="5">glucan endo-1,3-beta-D-glucosidase</fullName>
        <ecNumber evidence="5">3.2.1.39</ecNumber>
    </recommendedName>
    <alternativeName>
        <fullName evidence="18">Endo-1,3-beta-glucanase btgC</fullName>
    </alternativeName>
    <alternativeName>
        <fullName evidence="17">Laminarinase btgC</fullName>
    </alternativeName>
</protein>
<evidence type="ECO:0000256" key="14">
    <source>
        <dbReference type="ARBA" id="ARBA00023316"/>
    </source>
</evidence>
<dbReference type="GO" id="GO:0009277">
    <property type="term" value="C:fungal-type cell wall"/>
    <property type="evidence" value="ECO:0007669"/>
    <property type="project" value="TreeGrafter"/>
</dbReference>
<evidence type="ECO:0000256" key="4">
    <source>
        <dbReference type="ARBA" id="ARBA00008773"/>
    </source>
</evidence>
<comment type="subcellular location">
    <subcellularLocation>
        <location evidence="3">Cell membrane</location>
        <topology evidence="3">Single-pass type II membrane protein</topology>
    </subcellularLocation>
    <subcellularLocation>
        <location evidence="2">Secreted</location>
        <location evidence="2">Cell wall</location>
    </subcellularLocation>
</comment>
<dbReference type="PANTHER" id="PTHR16631">
    <property type="entry name" value="GLUCAN 1,3-BETA-GLUCOSIDASE"/>
    <property type="match status" value="1"/>
</dbReference>
<evidence type="ECO:0000256" key="17">
    <source>
        <dbReference type="ARBA" id="ARBA00042373"/>
    </source>
</evidence>
<dbReference type="InterPro" id="IPR050732">
    <property type="entry name" value="Beta-glucan_modifiers"/>
</dbReference>
<feature type="chain" id="PRO_5002134949" description="glucan endo-1,3-beta-D-glucosidase" evidence="20">
    <location>
        <begin position="19"/>
        <end position="285"/>
    </location>
</feature>
<evidence type="ECO:0000256" key="13">
    <source>
        <dbReference type="ARBA" id="ARBA00023277"/>
    </source>
</evidence>
<evidence type="ECO:0000256" key="11">
    <source>
        <dbReference type="ARBA" id="ARBA00023136"/>
    </source>
</evidence>
<evidence type="ECO:0000256" key="20">
    <source>
        <dbReference type="SAM" id="SignalP"/>
    </source>
</evidence>
<keyword evidence="14" id="KW-0961">Cell wall biogenesis/degradation</keyword>
<dbReference type="InterPro" id="IPR000490">
    <property type="entry name" value="Glyco_hydro_17"/>
</dbReference>
<dbReference type="GO" id="GO:0071555">
    <property type="term" value="P:cell wall organization"/>
    <property type="evidence" value="ECO:0007669"/>
    <property type="project" value="UniProtKB-KW"/>
</dbReference>
<sequence>MLFGLTIITCCLAYNAIAASSPFYGLNYGVNKDSCPSFETVKRDFRILSQYTNIVRVYSIKDCDMGQLALQASQENKLKIYLGMWIDKTDSFEKEYMALQRLASVNSFYNVEAIIVGSEVMYREDMSSDELVKRINKVKNLVGPKGVKVTTSEVYYKYHSDIVDAVDFLMMNAFIYWEGEHIDKAVDALKQHFLTVKSISKGKVVRISETGWPDQGEQFKDSVPLPEYQKETLCMTRTLGIEMIWFSAVDEVYKPGVEGHFGLLDSNRRLKSFYQYEDFMNPCIL</sequence>
<evidence type="ECO:0000256" key="9">
    <source>
        <dbReference type="ARBA" id="ARBA00022729"/>
    </source>
</evidence>
<keyword evidence="6" id="KW-1003">Cell membrane</keyword>
<keyword evidence="22" id="KW-1185">Reference proteome</keyword>
<dbReference type="GO" id="GO:0009986">
    <property type="term" value="C:cell surface"/>
    <property type="evidence" value="ECO:0007669"/>
    <property type="project" value="TreeGrafter"/>
</dbReference>
<keyword evidence="8" id="KW-0964">Secreted</keyword>
<name>A0A0B7MTG0_9FUNG</name>
<evidence type="ECO:0000256" key="16">
    <source>
        <dbReference type="ARBA" id="ARBA00037649"/>
    </source>
</evidence>
<evidence type="ECO:0000256" key="2">
    <source>
        <dbReference type="ARBA" id="ARBA00004191"/>
    </source>
</evidence>
<dbReference type="GO" id="GO:0042973">
    <property type="term" value="F:glucan endo-1,3-beta-D-glucosidase activity"/>
    <property type="evidence" value="ECO:0007669"/>
    <property type="project" value="UniProtKB-EC"/>
</dbReference>
<comment type="catalytic activity">
    <reaction evidence="1">
        <text>Hydrolysis of (1-&gt;3)-beta-D-glucosidic linkages in (1-&gt;3)-beta-D-glucans.</text>
        <dbReference type="EC" id="3.2.1.39"/>
    </reaction>
</comment>
<dbReference type="STRING" id="35722.A0A0B7MTG0"/>
<keyword evidence="7" id="KW-0134">Cell wall</keyword>
<evidence type="ECO:0000313" key="22">
    <source>
        <dbReference type="Proteomes" id="UP000054107"/>
    </source>
</evidence>
<gene>
    <name evidence="21" type="primary">PARPA_01708.1 scaffold 1359</name>
</gene>
<organism evidence="21 22">
    <name type="scientific">Parasitella parasitica</name>
    <dbReference type="NCBI Taxonomy" id="35722"/>
    <lineage>
        <taxon>Eukaryota</taxon>
        <taxon>Fungi</taxon>
        <taxon>Fungi incertae sedis</taxon>
        <taxon>Mucoromycota</taxon>
        <taxon>Mucoromycotina</taxon>
        <taxon>Mucoromycetes</taxon>
        <taxon>Mucorales</taxon>
        <taxon>Mucorineae</taxon>
        <taxon>Mucoraceae</taxon>
        <taxon>Parasitella</taxon>
    </lineage>
</organism>
<evidence type="ECO:0000256" key="8">
    <source>
        <dbReference type="ARBA" id="ARBA00022525"/>
    </source>
</evidence>
<reference evidence="21 22" key="1">
    <citation type="submission" date="2014-09" db="EMBL/GenBank/DDBJ databases">
        <authorList>
            <person name="Ellenberger Sabrina"/>
        </authorList>
    </citation>
    <scope>NUCLEOTIDE SEQUENCE [LARGE SCALE GENOMIC DNA]</scope>
    <source>
        <strain evidence="21 22">CBS 412.66</strain>
    </source>
</reference>
<evidence type="ECO:0000256" key="3">
    <source>
        <dbReference type="ARBA" id="ARBA00004401"/>
    </source>
</evidence>
<keyword evidence="12" id="KW-0325">Glycoprotein</keyword>